<accession>A0A977K9V9</accession>
<reference evidence="1" key="1">
    <citation type="submission" date="2013-11" db="EMBL/GenBank/DDBJ databases">
        <title>Comparative genomics of Ignicoccus.</title>
        <authorList>
            <person name="Podar M."/>
        </authorList>
    </citation>
    <scope>NUCLEOTIDE SEQUENCE</scope>
    <source>
        <strain evidence="1">DSM 13166</strain>
    </source>
</reference>
<keyword evidence="2" id="KW-1185">Reference proteome</keyword>
<dbReference type="AlphaFoldDB" id="A0A977K9V9"/>
<sequence>MSMSDRSAEVDALMKAKESCIPSPLVNGIVAAYQIAITKTLGSASNAMAQMLLTELGELLSKYVDEVLGEADYSNVEETVRRAFKELGLAEEVNVKKEDSKRWVIEIKGSVFIPTYRMLKERGVQFFTLSPEALLVASIIRRHLREAGEGNERVRVKAEVPEDDVLRFIVERIQALRR</sequence>
<evidence type="ECO:0000313" key="1">
    <source>
        <dbReference type="EMBL" id="UXD21717.1"/>
    </source>
</evidence>
<name>A0A977K9V9_9CREN</name>
<protein>
    <submittedName>
        <fullName evidence="1">Uncharacterized protein</fullName>
    </submittedName>
</protein>
<dbReference type="EMBL" id="CP006868">
    <property type="protein sequence ID" value="UXD21717.1"/>
    <property type="molecule type" value="Genomic_DNA"/>
</dbReference>
<dbReference type="Proteomes" id="UP001063698">
    <property type="component" value="Chromosome"/>
</dbReference>
<gene>
    <name evidence="1" type="ORF">IPA_07150</name>
</gene>
<evidence type="ECO:0000313" key="2">
    <source>
        <dbReference type="Proteomes" id="UP001063698"/>
    </source>
</evidence>
<dbReference type="KEGG" id="ipc:IPA_07150"/>
<organism evidence="1 2">
    <name type="scientific">Ignicoccus pacificus DSM 13166</name>
    <dbReference type="NCBI Taxonomy" id="940294"/>
    <lineage>
        <taxon>Archaea</taxon>
        <taxon>Thermoproteota</taxon>
        <taxon>Thermoprotei</taxon>
        <taxon>Desulfurococcales</taxon>
        <taxon>Desulfurococcaceae</taxon>
        <taxon>Ignicoccus</taxon>
    </lineage>
</organism>
<proteinExistence type="predicted"/>